<dbReference type="PROSITE" id="PS00292">
    <property type="entry name" value="CYCLINS"/>
    <property type="match status" value="1"/>
</dbReference>
<dbReference type="EMBL" id="JAPDFR010000001">
    <property type="protein sequence ID" value="KAK0392416.1"/>
    <property type="molecule type" value="Genomic_DNA"/>
</dbReference>
<keyword evidence="1" id="KW-0132">Cell division</keyword>
<keyword evidence="9" id="KW-1185">Reference proteome</keyword>
<dbReference type="Pfam" id="PF00134">
    <property type="entry name" value="Cyclin_N"/>
    <property type="match status" value="1"/>
</dbReference>
<dbReference type="InterPro" id="IPR006671">
    <property type="entry name" value="Cyclin_N"/>
</dbReference>
<protein>
    <recommendedName>
        <fullName evidence="10">Cyclin N-terminal domain-containing protein</fullName>
    </recommendedName>
</protein>
<reference evidence="8" key="1">
    <citation type="submission" date="2022-10" db="EMBL/GenBank/DDBJ databases">
        <title>Determination and structural analysis of whole genome sequence of Sarocladium strictum F4-1.</title>
        <authorList>
            <person name="Hu L."/>
            <person name="Jiang Y."/>
        </authorList>
    </citation>
    <scope>NUCLEOTIDE SEQUENCE</scope>
    <source>
        <strain evidence="8">F4-1</strain>
    </source>
</reference>
<dbReference type="FunFam" id="1.10.472.10:FF:000001">
    <property type="entry name" value="G2/mitotic-specific cyclin"/>
    <property type="match status" value="1"/>
</dbReference>
<keyword evidence="3" id="KW-0131">Cell cycle</keyword>
<feature type="domain" description="Cyclin-like" evidence="6">
    <location>
        <begin position="495"/>
        <end position="576"/>
    </location>
</feature>
<dbReference type="AlphaFoldDB" id="A0AA39LC77"/>
<feature type="region of interest" description="Disordered" evidence="5">
    <location>
        <begin position="57"/>
        <end position="79"/>
    </location>
</feature>
<evidence type="ECO:0000256" key="1">
    <source>
        <dbReference type="ARBA" id="ARBA00022618"/>
    </source>
</evidence>
<evidence type="ECO:0008006" key="10">
    <source>
        <dbReference type="Google" id="ProtNLM"/>
    </source>
</evidence>
<evidence type="ECO:0000313" key="9">
    <source>
        <dbReference type="Proteomes" id="UP001175261"/>
    </source>
</evidence>
<sequence>MDAKPCRPRRNENAAPVLHQRHKSTGNLSNMASNATIGFRGAAKRSAFGDVTNLAKNVGSGSNSFKMAKPRAGTFSQPTTIKTLDKENVPFVAKDTLAQPAQKSVLPSSRATSAPEARPLDALNRPATSASQDRPSLQGDIITEEPSEAAGASESRLQDVVPPRVPLHSTRLQPRHHKSQPDLKARQQILRRTQSRVIERPQTVEETSEGESPKLNDLELPTIRPEELTLPEPAEIASMDTIIAADVEIGDPTSVDFDDQVPDDDSDAAFLDQFLGTQTPVQARSEPDECWAEEEDDYYDDELAALDTLDETTGIPPVLQPKVTARIQRELEEAKLEVQRTRTFDEIEEETWDVSMVAEYGDEIFDYMRELEIKMLPNPHYMDLQTEIQWTMRSVLMDWLVQVHNRFCLLPETLFLTVNYIDRFLSHKVVSIGKLQLVGATAILLASKYEEINCPSLQEIIYMVDGGYSTDEILKAERFMLTMLHFELGWPGPMSFLRRVSKADDYDLDTRTLAKYFLELTIMDERFVASPPSYLAAAAHCLSRLILRKGDWTKAHIYYSGYTFSQLLPVVQIMLDCCRAPHRHHKAVYDKYCEKRFKEAAFVVQQEIDDGFRLPRSNHRRSTRTQPSLPVEPCAGAFQPSNQVLVPTEG</sequence>
<name>A0AA39LC77_SARSR</name>
<dbReference type="SUPFAM" id="SSF47954">
    <property type="entry name" value="Cyclin-like"/>
    <property type="match status" value="2"/>
</dbReference>
<feature type="compositionally biased region" description="Polar residues" evidence="5">
    <location>
        <begin position="100"/>
        <end position="112"/>
    </location>
</feature>
<feature type="domain" description="Cyclin-like" evidence="6">
    <location>
        <begin position="398"/>
        <end position="482"/>
    </location>
</feature>
<feature type="region of interest" description="Disordered" evidence="5">
    <location>
        <begin position="1"/>
        <end position="32"/>
    </location>
</feature>
<gene>
    <name evidence="8" type="ORF">NLU13_1911</name>
</gene>
<evidence type="ECO:0000313" key="8">
    <source>
        <dbReference type="EMBL" id="KAK0392416.1"/>
    </source>
</evidence>
<dbReference type="CDD" id="cd20568">
    <property type="entry name" value="CYCLIN_CLBs_yeast_rpt1"/>
    <property type="match status" value="1"/>
</dbReference>
<dbReference type="InterPro" id="IPR048258">
    <property type="entry name" value="Cyclins_cyclin-box"/>
</dbReference>
<evidence type="ECO:0000256" key="5">
    <source>
        <dbReference type="SAM" id="MobiDB-lite"/>
    </source>
</evidence>
<dbReference type="InterPro" id="IPR039361">
    <property type="entry name" value="Cyclin"/>
</dbReference>
<feature type="compositionally biased region" description="Basic and acidic residues" evidence="5">
    <location>
        <begin position="1"/>
        <end position="12"/>
    </location>
</feature>
<feature type="region of interest" description="Disordered" evidence="5">
    <location>
        <begin position="100"/>
        <end position="140"/>
    </location>
</feature>
<accession>A0AA39LC77</accession>
<evidence type="ECO:0000256" key="4">
    <source>
        <dbReference type="RuleBase" id="RU000383"/>
    </source>
</evidence>
<dbReference type="Gene3D" id="1.10.472.10">
    <property type="entry name" value="Cyclin-like"/>
    <property type="match status" value="2"/>
</dbReference>
<dbReference type="SMART" id="SM01332">
    <property type="entry name" value="Cyclin_C"/>
    <property type="match status" value="1"/>
</dbReference>
<evidence type="ECO:0000256" key="3">
    <source>
        <dbReference type="ARBA" id="ARBA00023306"/>
    </source>
</evidence>
<evidence type="ECO:0000259" key="7">
    <source>
        <dbReference type="SMART" id="SM01332"/>
    </source>
</evidence>
<comment type="similarity">
    <text evidence="4">Belongs to the cyclin family.</text>
</comment>
<evidence type="ECO:0000259" key="6">
    <source>
        <dbReference type="SMART" id="SM00385"/>
    </source>
</evidence>
<evidence type="ECO:0000256" key="2">
    <source>
        <dbReference type="ARBA" id="ARBA00023127"/>
    </source>
</evidence>
<dbReference type="InterPro" id="IPR004367">
    <property type="entry name" value="Cyclin_C-dom"/>
</dbReference>
<dbReference type="InterPro" id="IPR036915">
    <property type="entry name" value="Cyclin-like_sf"/>
</dbReference>
<comment type="caution">
    <text evidence="8">The sequence shown here is derived from an EMBL/GenBank/DDBJ whole genome shotgun (WGS) entry which is preliminary data.</text>
</comment>
<dbReference type="CDD" id="cd20512">
    <property type="entry name" value="CYCLIN_CLBs_yeast_rpt2"/>
    <property type="match status" value="1"/>
</dbReference>
<feature type="domain" description="Cyclin C-terminal" evidence="7">
    <location>
        <begin position="491"/>
        <end position="606"/>
    </location>
</feature>
<feature type="compositionally biased region" description="Polar residues" evidence="5">
    <location>
        <begin position="126"/>
        <end position="135"/>
    </location>
</feature>
<proteinExistence type="inferred from homology"/>
<keyword evidence="2 4" id="KW-0195">Cyclin</keyword>
<dbReference type="Pfam" id="PF02984">
    <property type="entry name" value="Cyclin_C"/>
    <property type="match status" value="1"/>
</dbReference>
<dbReference type="Proteomes" id="UP001175261">
    <property type="component" value="Unassembled WGS sequence"/>
</dbReference>
<dbReference type="InterPro" id="IPR013763">
    <property type="entry name" value="Cyclin-like_dom"/>
</dbReference>
<dbReference type="PANTHER" id="PTHR10177">
    <property type="entry name" value="CYCLINS"/>
    <property type="match status" value="1"/>
</dbReference>
<dbReference type="SMART" id="SM00385">
    <property type="entry name" value="CYCLIN"/>
    <property type="match status" value="2"/>
</dbReference>
<dbReference type="GO" id="GO:0051301">
    <property type="term" value="P:cell division"/>
    <property type="evidence" value="ECO:0007669"/>
    <property type="project" value="UniProtKB-KW"/>
</dbReference>
<organism evidence="8 9">
    <name type="scientific">Sarocladium strictum</name>
    <name type="common">Black bundle disease fungus</name>
    <name type="synonym">Acremonium strictum</name>
    <dbReference type="NCBI Taxonomy" id="5046"/>
    <lineage>
        <taxon>Eukaryota</taxon>
        <taxon>Fungi</taxon>
        <taxon>Dikarya</taxon>
        <taxon>Ascomycota</taxon>
        <taxon>Pezizomycotina</taxon>
        <taxon>Sordariomycetes</taxon>
        <taxon>Hypocreomycetidae</taxon>
        <taxon>Hypocreales</taxon>
        <taxon>Sarocladiaceae</taxon>
        <taxon>Sarocladium</taxon>
    </lineage>
</organism>